<dbReference type="NCBIfam" id="NF004231">
    <property type="entry name" value="PRK05679.1"/>
    <property type="match status" value="1"/>
</dbReference>
<reference evidence="12" key="1">
    <citation type="submission" date="2022-06" db="EMBL/GenBank/DDBJ databases">
        <title>New Polynucleobacter species.</title>
        <authorList>
            <person name="Hahn M.W."/>
        </authorList>
    </citation>
    <scope>NUCLEOTIDE SEQUENCE</scope>
    <source>
        <strain evidence="12">UK-FUSCHL-C3</strain>
    </source>
</reference>
<comment type="function">
    <text evidence="7">Catalyzes the oxidation of either pyridoxine 5'-phosphate (PNP) or pyridoxamine 5'-phosphate (PMP) into pyridoxal 5'-phosphate (PLP).</text>
</comment>
<dbReference type="InterPro" id="IPR000659">
    <property type="entry name" value="Pyridox_Oxase"/>
</dbReference>
<comment type="pathway">
    <text evidence="7">Cofactor metabolism; pyridoxal 5'-phosphate salvage; pyridoxal 5'-phosphate from pyridoxamine 5'-phosphate: step 1/1.</text>
</comment>
<evidence type="ECO:0000256" key="8">
    <source>
        <dbReference type="PIRSR" id="PIRSR000190-1"/>
    </source>
</evidence>
<dbReference type="AlphaFoldDB" id="A0AAU8A159"/>
<comment type="cofactor">
    <cofactor evidence="7 9">
        <name>FMN</name>
        <dbReference type="ChEBI" id="CHEBI:58210"/>
    </cofactor>
    <text evidence="7 9">Binds 1 FMN per subunit.</text>
</comment>
<dbReference type="PANTHER" id="PTHR10851:SF0">
    <property type="entry name" value="PYRIDOXINE-5'-PHOSPHATE OXIDASE"/>
    <property type="match status" value="1"/>
</dbReference>
<feature type="binding site" evidence="7 9">
    <location>
        <begin position="144"/>
        <end position="145"/>
    </location>
    <ligand>
        <name>FMN</name>
        <dbReference type="ChEBI" id="CHEBI:58210"/>
    </ligand>
</feature>
<dbReference type="Pfam" id="PF10590">
    <property type="entry name" value="PNP_phzG_C"/>
    <property type="match status" value="1"/>
</dbReference>
<feature type="binding site" evidence="7 8">
    <location>
        <position position="135"/>
    </location>
    <ligand>
        <name>substrate</name>
    </ligand>
</feature>
<keyword evidence="4 7" id="KW-0288">FMN</keyword>
<dbReference type="PIRSF" id="PIRSF000190">
    <property type="entry name" value="Pyd_amn-ph_oxd"/>
    <property type="match status" value="1"/>
</dbReference>
<feature type="binding site" evidence="7 9">
    <location>
        <position position="198"/>
    </location>
    <ligand>
        <name>FMN</name>
        <dbReference type="ChEBI" id="CHEBI:58210"/>
    </ligand>
</feature>
<feature type="binding site" evidence="7 8">
    <location>
        <position position="127"/>
    </location>
    <ligand>
        <name>substrate</name>
    </ligand>
</feature>
<dbReference type="InterPro" id="IPR019576">
    <property type="entry name" value="Pyridoxamine_oxidase_dimer_C"/>
</dbReference>
<dbReference type="GO" id="GO:0004733">
    <property type="term" value="F:pyridoxamine phosphate oxidase activity"/>
    <property type="evidence" value="ECO:0007669"/>
    <property type="project" value="UniProtKB-UniRule"/>
</dbReference>
<feature type="binding site" evidence="7 8">
    <location>
        <position position="131"/>
    </location>
    <ligand>
        <name>substrate</name>
    </ligand>
</feature>
<dbReference type="RefSeq" id="WP_353438399.1">
    <property type="nucleotide sequence ID" value="NZ_CP099959.1"/>
</dbReference>
<feature type="binding site" evidence="7 9">
    <location>
        <begin position="80"/>
        <end position="81"/>
    </location>
    <ligand>
        <name>FMN</name>
        <dbReference type="ChEBI" id="CHEBI:58210"/>
    </ligand>
</feature>
<keyword evidence="6 7" id="KW-0664">Pyridoxine biosynthesis</keyword>
<comment type="similarity">
    <text evidence="1 7">Belongs to the pyridoxamine 5'-phosphate oxidase family.</text>
</comment>
<dbReference type="Gene3D" id="2.30.110.10">
    <property type="entry name" value="Electron Transport, Fmn-binding Protein, Chain A"/>
    <property type="match status" value="1"/>
</dbReference>
<evidence type="ECO:0000259" key="10">
    <source>
        <dbReference type="Pfam" id="PF01243"/>
    </source>
</evidence>
<dbReference type="GO" id="GO:0008615">
    <property type="term" value="P:pyridoxine biosynthetic process"/>
    <property type="evidence" value="ECO:0007669"/>
    <property type="project" value="UniProtKB-UniRule"/>
</dbReference>
<feature type="binding site" evidence="7 8">
    <location>
        <position position="70"/>
    </location>
    <ligand>
        <name>substrate</name>
    </ligand>
</feature>
<dbReference type="GO" id="GO:0010181">
    <property type="term" value="F:FMN binding"/>
    <property type="evidence" value="ECO:0007669"/>
    <property type="project" value="UniProtKB-UniRule"/>
</dbReference>
<comment type="catalytic activity">
    <reaction evidence="7">
        <text>pyridoxine 5'-phosphate + O2 = pyridoxal 5'-phosphate + H2O2</text>
        <dbReference type="Rhea" id="RHEA:15149"/>
        <dbReference type="ChEBI" id="CHEBI:15379"/>
        <dbReference type="ChEBI" id="CHEBI:16240"/>
        <dbReference type="ChEBI" id="CHEBI:58589"/>
        <dbReference type="ChEBI" id="CHEBI:597326"/>
        <dbReference type="EC" id="1.4.3.5"/>
    </reaction>
</comment>
<evidence type="ECO:0000256" key="2">
    <source>
        <dbReference type="ARBA" id="ARBA00011738"/>
    </source>
</evidence>
<evidence type="ECO:0000256" key="9">
    <source>
        <dbReference type="PIRSR" id="PIRSR000190-2"/>
    </source>
</evidence>
<evidence type="ECO:0000256" key="1">
    <source>
        <dbReference type="ARBA" id="ARBA00007301"/>
    </source>
</evidence>
<evidence type="ECO:0000256" key="7">
    <source>
        <dbReference type="HAMAP-Rule" id="MF_01629"/>
    </source>
</evidence>
<sequence length="215" mass="24438">MNETSQSLAALRKNYTLGQLSEEDVPKDPIALFETWFAQATRAECPEPNAMVLATANATGTPSARVVLLKGLSQGDFCFFTNYESQKGKELAERPQASLLFHWHELERQVRINGDVTKLSSTESDEYYLQRPPASRIGAWASPQSKVIESRAFLEQEELRFQKQFGDNPKRPPHWGGYRLKPSSIEFWQGRPSRLHDRILYARDGSGWQIARLAP</sequence>
<proteinExistence type="inferred from homology"/>
<evidence type="ECO:0000256" key="4">
    <source>
        <dbReference type="ARBA" id="ARBA00022643"/>
    </source>
</evidence>
<organism evidence="12">
    <name type="scientific">Polynucleobacter sp. UK-FUSCHL-C3</name>
    <dbReference type="NCBI Taxonomy" id="2955208"/>
    <lineage>
        <taxon>Bacteria</taxon>
        <taxon>Pseudomonadati</taxon>
        <taxon>Pseudomonadota</taxon>
        <taxon>Betaproteobacteria</taxon>
        <taxon>Burkholderiales</taxon>
        <taxon>Burkholderiaceae</taxon>
        <taxon>Polynucleobacter</taxon>
    </lineage>
</organism>
<feature type="binding site" evidence="7 9">
    <location>
        <position position="109"/>
    </location>
    <ligand>
        <name>FMN</name>
        <dbReference type="ChEBI" id="CHEBI:58210"/>
    </ligand>
</feature>
<dbReference type="SUPFAM" id="SSF50475">
    <property type="entry name" value="FMN-binding split barrel"/>
    <property type="match status" value="1"/>
</dbReference>
<dbReference type="FunFam" id="2.30.110.10:FF:000020">
    <property type="entry name" value="PNPO isoform 11"/>
    <property type="match status" value="1"/>
</dbReference>
<keyword evidence="5 7" id="KW-0560">Oxidoreductase</keyword>
<protein>
    <recommendedName>
        <fullName evidence="7">Pyridoxine/pyridoxamine 5'-phosphate oxidase</fullName>
        <ecNumber evidence="7">1.4.3.5</ecNumber>
    </recommendedName>
    <alternativeName>
        <fullName evidence="7">PNP/PMP oxidase</fullName>
        <shortName evidence="7">PNPOx</shortName>
    </alternativeName>
    <alternativeName>
        <fullName evidence="7">Pyridoxal 5'-phosphate synthase</fullName>
    </alternativeName>
</protein>
<feature type="domain" description="Pyridoxine 5'-phosphate oxidase dimerisation C-terminal" evidence="11">
    <location>
        <begin position="175"/>
        <end position="215"/>
    </location>
</feature>
<feature type="binding site" evidence="7 9">
    <location>
        <position position="188"/>
    </location>
    <ligand>
        <name>FMN</name>
        <dbReference type="ChEBI" id="CHEBI:58210"/>
    </ligand>
</feature>
<evidence type="ECO:0000256" key="5">
    <source>
        <dbReference type="ARBA" id="ARBA00023002"/>
    </source>
</evidence>
<accession>A0AAU8A159</accession>
<dbReference type="PROSITE" id="PS01064">
    <property type="entry name" value="PYRIDOX_OXIDASE"/>
    <property type="match status" value="1"/>
</dbReference>
<feature type="domain" description="Pyridoxamine 5'-phosphate oxidase N-terminal" evidence="10">
    <location>
        <begin position="39"/>
        <end position="156"/>
    </location>
</feature>
<dbReference type="PANTHER" id="PTHR10851">
    <property type="entry name" value="PYRIDOXINE-5-PHOSPHATE OXIDASE"/>
    <property type="match status" value="1"/>
</dbReference>
<dbReference type="InterPro" id="IPR011576">
    <property type="entry name" value="Pyridox_Oxase_N"/>
</dbReference>
<feature type="binding site" evidence="8">
    <location>
        <begin position="12"/>
        <end position="15"/>
    </location>
    <ligand>
        <name>substrate</name>
    </ligand>
</feature>
<feature type="binding site" evidence="7 8">
    <location>
        <begin position="194"/>
        <end position="196"/>
    </location>
    <ligand>
        <name>substrate</name>
    </ligand>
</feature>
<keyword evidence="3 7" id="KW-0285">Flavoprotein</keyword>
<dbReference type="HAMAP" id="MF_01629">
    <property type="entry name" value="PdxH"/>
    <property type="match status" value="1"/>
</dbReference>
<dbReference type="EC" id="1.4.3.5" evidence="7"/>
<dbReference type="InterPro" id="IPR012349">
    <property type="entry name" value="Split_barrel_FMN-bd"/>
</dbReference>
<evidence type="ECO:0000313" key="12">
    <source>
        <dbReference type="EMBL" id="XCC57369.1"/>
    </source>
</evidence>
<feature type="binding site" evidence="7 9">
    <location>
        <begin position="65"/>
        <end position="70"/>
    </location>
    <ligand>
        <name>FMN</name>
        <dbReference type="ChEBI" id="CHEBI:58210"/>
    </ligand>
</feature>
<evidence type="ECO:0000256" key="3">
    <source>
        <dbReference type="ARBA" id="ARBA00022630"/>
    </source>
</evidence>
<comment type="caution">
    <text evidence="7">Lacks conserved residue(s) required for the propagation of feature annotation.</text>
</comment>
<dbReference type="NCBIfam" id="TIGR00558">
    <property type="entry name" value="pdxH"/>
    <property type="match status" value="1"/>
</dbReference>
<gene>
    <name evidence="7 12" type="primary">pdxH</name>
    <name evidence="12" type="ORF">NKE59_07680</name>
</gene>
<evidence type="ECO:0000259" key="11">
    <source>
        <dbReference type="Pfam" id="PF10590"/>
    </source>
</evidence>
<dbReference type="EMBL" id="CP099959">
    <property type="protein sequence ID" value="XCC57369.1"/>
    <property type="molecule type" value="Genomic_DNA"/>
</dbReference>
<dbReference type="Pfam" id="PF01243">
    <property type="entry name" value="PNPOx_N"/>
    <property type="match status" value="1"/>
</dbReference>
<dbReference type="InterPro" id="IPR019740">
    <property type="entry name" value="Pyridox_Oxase_CS"/>
</dbReference>
<feature type="binding site" evidence="7 9">
    <location>
        <position position="87"/>
    </location>
    <ligand>
        <name>FMN</name>
        <dbReference type="ChEBI" id="CHEBI:58210"/>
    </ligand>
</feature>
<name>A0AAU8A159_9BURK</name>
<comment type="catalytic activity">
    <reaction evidence="7">
        <text>pyridoxamine 5'-phosphate + O2 + H2O = pyridoxal 5'-phosphate + H2O2 + NH4(+)</text>
        <dbReference type="Rhea" id="RHEA:15817"/>
        <dbReference type="ChEBI" id="CHEBI:15377"/>
        <dbReference type="ChEBI" id="CHEBI:15379"/>
        <dbReference type="ChEBI" id="CHEBI:16240"/>
        <dbReference type="ChEBI" id="CHEBI:28938"/>
        <dbReference type="ChEBI" id="CHEBI:58451"/>
        <dbReference type="ChEBI" id="CHEBI:597326"/>
        <dbReference type="EC" id="1.4.3.5"/>
    </reaction>
</comment>
<comment type="pathway">
    <text evidence="7">Cofactor metabolism; pyridoxal 5'-phosphate salvage; pyridoxal 5'-phosphate from pyridoxine 5'-phosphate: step 1/1.</text>
</comment>
<comment type="subunit">
    <text evidence="2 7">Homodimer.</text>
</comment>
<evidence type="ECO:0000256" key="6">
    <source>
        <dbReference type="ARBA" id="ARBA00023096"/>
    </source>
</evidence>